<proteinExistence type="inferred from homology"/>
<organism evidence="6 7">
    <name type="scientific">Pontibacillus chungwhensis BH030062</name>
    <dbReference type="NCBI Taxonomy" id="1385513"/>
    <lineage>
        <taxon>Bacteria</taxon>
        <taxon>Bacillati</taxon>
        <taxon>Bacillota</taxon>
        <taxon>Bacilli</taxon>
        <taxon>Bacillales</taxon>
        <taxon>Bacillaceae</taxon>
        <taxon>Pontibacillus</taxon>
    </lineage>
</organism>
<evidence type="ECO:0000313" key="7">
    <source>
        <dbReference type="Proteomes" id="UP000030153"/>
    </source>
</evidence>
<dbReference type="AlphaFoldDB" id="A0A0A2UV50"/>
<dbReference type="PANTHER" id="PTHR30126">
    <property type="entry name" value="HTH-TYPE TRANSCRIPTIONAL REGULATOR"/>
    <property type="match status" value="1"/>
</dbReference>
<sequence>MKLEDYELIIHLSTIGTVRGTAKHLYVSQPAITQRLRYIESYFHHPLFVRTSKKLLLTPIGEQIVEHAQEVIEKETELQTLLQSYGDQISGTLSIGASSIVSQQFLPSLLETYTSLYPDVKIDLVTGLSEDLRNPNQNFHVRLIRGEAMKDGENIHLLSDPLYLYDTKPFASGKERPLIAFKSDSTFHNLVDEWFLSHPSFKPIKSIQVDQIETCKQFMKKGLGMAVLPKSVVSEELHQYPHLPLTLDNEPLSRETWLCFQKNVRNLPQVDRFIQLVQNSNFT</sequence>
<dbReference type="InterPro" id="IPR036388">
    <property type="entry name" value="WH-like_DNA-bd_sf"/>
</dbReference>
<dbReference type="Gene3D" id="1.10.10.10">
    <property type="entry name" value="Winged helix-like DNA-binding domain superfamily/Winged helix DNA-binding domain"/>
    <property type="match status" value="1"/>
</dbReference>
<keyword evidence="7" id="KW-1185">Reference proteome</keyword>
<comment type="similarity">
    <text evidence="1">Belongs to the LysR transcriptional regulatory family.</text>
</comment>
<dbReference type="Pfam" id="PF00126">
    <property type="entry name" value="HTH_1"/>
    <property type="match status" value="1"/>
</dbReference>
<evidence type="ECO:0000256" key="3">
    <source>
        <dbReference type="ARBA" id="ARBA00023125"/>
    </source>
</evidence>
<dbReference type="SUPFAM" id="SSF53850">
    <property type="entry name" value="Periplasmic binding protein-like II"/>
    <property type="match status" value="1"/>
</dbReference>
<dbReference type="EMBL" id="AVBG01000003">
    <property type="protein sequence ID" value="KGP92197.1"/>
    <property type="molecule type" value="Genomic_DNA"/>
</dbReference>
<dbReference type="CDD" id="cd05466">
    <property type="entry name" value="PBP2_LTTR_substrate"/>
    <property type="match status" value="1"/>
</dbReference>
<comment type="caution">
    <text evidence="6">The sequence shown here is derived from an EMBL/GenBank/DDBJ whole genome shotgun (WGS) entry which is preliminary data.</text>
</comment>
<dbReference type="Pfam" id="PF03466">
    <property type="entry name" value="LysR_substrate"/>
    <property type="match status" value="1"/>
</dbReference>
<keyword evidence="2" id="KW-0805">Transcription regulation</keyword>
<dbReference type="InterPro" id="IPR005119">
    <property type="entry name" value="LysR_subst-bd"/>
</dbReference>
<dbReference type="Proteomes" id="UP000030153">
    <property type="component" value="Unassembled WGS sequence"/>
</dbReference>
<dbReference type="InterPro" id="IPR000847">
    <property type="entry name" value="LysR_HTH_N"/>
</dbReference>
<dbReference type="PANTHER" id="PTHR30126:SF78">
    <property type="entry name" value="HTH LYSR-TYPE DOMAIN-CONTAINING PROTEIN"/>
    <property type="match status" value="1"/>
</dbReference>
<protein>
    <submittedName>
        <fullName evidence="6">Transcriptional regulator</fullName>
    </submittedName>
</protein>
<dbReference type="OrthoDB" id="107670at2"/>
<dbReference type="STRING" id="1385513.N780_01125"/>
<evidence type="ECO:0000256" key="2">
    <source>
        <dbReference type="ARBA" id="ARBA00023015"/>
    </source>
</evidence>
<accession>A0A0A2UV50</accession>
<dbReference type="InterPro" id="IPR036390">
    <property type="entry name" value="WH_DNA-bd_sf"/>
</dbReference>
<evidence type="ECO:0000313" key="6">
    <source>
        <dbReference type="EMBL" id="KGP92197.1"/>
    </source>
</evidence>
<dbReference type="SUPFAM" id="SSF46785">
    <property type="entry name" value="Winged helix' DNA-binding domain"/>
    <property type="match status" value="1"/>
</dbReference>
<evidence type="ECO:0000256" key="1">
    <source>
        <dbReference type="ARBA" id="ARBA00009437"/>
    </source>
</evidence>
<dbReference type="eggNOG" id="COG0583">
    <property type="taxonomic scope" value="Bacteria"/>
</dbReference>
<dbReference type="RefSeq" id="WP_036781260.1">
    <property type="nucleotide sequence ID" value="NZ_AVBG01000003.1"/>
</dbReference>
<feature type="domain" description="HTH lysR-type" evidence="5">
    <location>
        <begin position="1"/>
        <end position="58"/>
    </location>
</feature>
<dbReference type="GO" id="GO:0000976">
    <property type="term" value="F:transcription cis-regulatory region binding"/>
    <property type="evidence" value="ECO:0007669"/>
    <property type="project" value="TreeGrafter"/>
</dbReference>
<dbReference type="Gene3D" id="3.40.190.290">
    <property type="match status" value="1"/>
</dbReference>
<gene>
    <name evidence="6" type="ORF">N780_01125</name>
</gene>
<dbReference type="PROSITE" id="PS50931">
    <property type="entry name" value="HTH_LYSR"/>
    <property type="match status" value="1"/>
</dbReference>
<dbReference type="GO" id="GO:0003700">
    <property type="term" value="F:DNA-binding transcription factor activity"/>
    <property type="evidence" value="ECO:0007669"/>
    <property type="project" value="InterPro"/>
</dbReference>
<name>A0A0A2UV50_9BACI</name>
<keyword evidence="3" id="KW-0238">DNA-binding</keyword>
<keyword evidence="4" id="KW-0804">Transcription</keyword>
<evidence type="ECO:0000259" key="5">
    <source>
        <dbReference type="PROSITE" id="PS50931"/>
    </source>
</evidence>
<reference evidence="6 7" key="1">
    <citation type="submission" date="2013-08" db="EMBL/GenBank/DDBJ databases">
        <title>Genome of Pontibacillus chungwhensis.</title>
        <authorList>
            <person name="Wang Q."/>
            <person name="Wang G."/>
        </authorList>
    </citation>
    <scope>NUCLEOTIDE SEQUENCE [LARGE SCALE GENOMIC DNA]</scope>
    <source>
        <strain evidence="6 7">BH030062</strain>
    </source>
</reference>
<evidence type="ECO:0000256" key="4">
    <source>
        <dbReference type="ARBA" id="ARBA00023163"/>
    </source>
</evidence>